<evidence type="ECO:0000313" key="17">
    <source>
        <dbReference type="Proteomes" id="UP000663829"/>
    </source>
</evidence>
<feature type="compositionally biased region" description="Basic and acidic residues" evidence="11">
    <location>
        <begin position="365"/>
        <end position="379"/>
    </location>
</feature>
<evidence type="ECO:0000256" key="6">
    <source>
        <dbReference type="ARBA" id="ARBA00022824"/>
    </source>
</evidence>
<feature type="compositionally biased region" description="Basic and acidic residues" evidence="11">
    <location>
        <begin position="409"/>
        <end position="420"/>
    </location>
</feature>
<evidence type="ECO:0000313" key="16">
    <source>
        <dbReference type="EMBL" id="CAF4129990.1"/>
    </source>
</evidence>
<organism evidence="13 17">
    <name type="scientific">Didymodactylos carnosus</name>
    <dbReference type="NCBI Taxonomy" id="1234261"/>
    <lineage>
        <taxon>Eukaryota</taxon>
        <taxon>Metazoa</taxon>
        <taxon>Spiralia</taxon>
        <taxon>Gnathifera</taxon>
        <taxon>Rotifera</taxon>
        <taxon>Eurotatoria</taxon>
        <taxon>Bdelloidea</taxon>
        <taxon>Philodinida</taxon>
        <taxon>Philodinidae</taxon>
        <taxon>Didymodactylos</taxon>
    </lineage>
</organism>
<feature type="transmembrane region" description="Helical" evidence="12">
    <location>
        <begin position="243"/>
        <end position="275"/>
    </location>
</feature>
<feature type="compositionally biased region" description="Acidic residues" evidence="11">
    <location>
        <begin position="351"/>
        <end position="364"/>
    </location>
</feature>
<proteinExistence type="inferred from homology"/>
<dbReference type="AlphaFoldDB" id="A0A813RF13"/>
<evidence type="ECO:0000256" key="10">
    <source>
        <dbReference type="ARBA" id="ARBA00023136"/>
    </source>
</evidence>
<evidence type="ECO:0000256" key="3">
    <source>
        <dbReference type="ARBA" id="ARBA00021257"/>
    </source>
</evidence>
<evidence type="ECO:0000256" key="4">
    <source>
        <dbReference type="ARBA" id="ARBA00022448"/>
    </source>
</evidence>
<feature type="region of interest" description="Disordered" evidence="11">
    <location>
        <begin position="309"/>
        <end position="420"/>
    </location>
</feature>
<keyword evidence="8 12" id="KW-1133">Transmembrane helix</keyword>
<dbReference type="EMBL" id="CAJOBA010042268">
    <property type="protein sequence ID" value="CAF4129990.1"/>
    <property type="molecule type" value="Genomic_DNA"/>
</dbReference>
<dbReference type="InterPro" id="IPR004728">
    <property type="entry name" value="Sec62"/>
</dbReference>
<dbReference type="PANTHER" id="PTHR12443:SF9">
    <property type="entry name" value="TRANSLOCATION PROTEIN SEC62"/>
    <property type="match status" value="1"/>
</dbReference>
<dbReference type="GO" id="GO:0031204">
    <property type="term" value="P:post-translational protein targeting to membrane, translocation"/>
    <property type="evidence" value="ECO:0007669"/>
    <property type="project" value="TreeGrafter"/>
</dbReference>
<comment type="similarity">
    <text evidence="2">Belongs to the SEC62 family.</text>
</comment>
<dbReference type="EMBL" id="CAJNOK010020660">
    <property type="protein sequence ID" value="CAF1320048.1"/>
    <property type="molecule type" value="Genomic_DNA"/>
</dbReference>
<dbReference type="GO" id="GO:0005789">
    <property type="term" value="C:endoplasmic reticulum membrane"/>
    <property type="evidence" value="ECO:0007669"/>
    <property type="project" value="UniProtKB-SubCell"/>
</dbReference>
<reference evidence="13" key="1">
    <citation type="submission" date="2021-02" db="EMBL/GenBank/DDBJ databases">
        <authorList>
            <person name="Nowell W R."/>
        </authorList>
    </citation>
    <scope>NUCLEOTIDE SEQUENCE</scope>
</reference>
<feature type="transmembrane region" description="Helical" evidence="12">
    <location>
        <begin position="217"/>
        <end position="237"/>
    </location>
</feature>
<keyword evidence="17" id="KW-1185">Reference proteome</keyword>
<dbReference type="PANTHER" id="PTHR12443">
    <property type="entry name" value="TRANSLOCATION PROTEIN SEC62"/>
    <property type="match status" value="1"/>
</dbReference>
<feature type="compositionally biased region" description="Polar residues" evidence="11">
    <location>
        <begin position="329"/>
        <end position="344"/>
    </location>
</feature>
<dbReference type="Proteomes" id="UP000663829">
    <property type="component" value="Unassembled WGS sequence"/>
</dbReference>
<comment type="caution">
    <text evidence="13">The sequence shown here is derived from an EMBL/GenBank/DDBJ whole genome shotgun (WGS) entry which is preliminary data.</text>
</comment>
<evidence type="ECO:0000256" key="1">
    <source>
        <dbReference type="ARBA" id="ARBA00004477"/>
    </source>
</evidence>
<dbReference type="Pfam" id="PF03839">
    <property type="entry name" value="Sec62"/>
    <property type="match status" value="1"/>
</dbReference>
<evidence type="ECO:0000256" key="8">
    <source>
        <dbReference type="ARBA" id="ARBA00022989"/>
    </source>
</evidence>
<dbReference type="Proteomes" id="UP000677228">
    <property type="component" value="Unassembled WGS sequence"/>
</dbReference>
<keyword evidence="4" id="KW-0813">Transport</keyword>
<dbReference type="Proteomes" id="UP000681722">
    <property type="component" value="Unassembled WGS sequence"/>
</dbReference>
<evidence type="ECO:0000256" key="2">
    <source>
        <dbReference type="ARBA" id="ARBA00010604"/>
    </source>
</evidence>
<name>A0A813RF13_9BILA</name>
<evidence type="ECO:0000256" key="7">
    <source>
        <dbReference type="ARBA" id="ARBA00022927"/>
    </source>
</evidence>
<gene>
    <name evidence="13" type="ORF">GPM918_LOCUS2595</name>
    <name evidence="14" type="ORF">OVA965_LOCUS29394</name>
    <name evidence="15" type="ORF">SRO942_LOCUS2595</name>
    <name evidence="16" type="ORF">TMI583_LOCUS30169</name>
</gene>
<evidence type="ECO:0000256" key="12">
    <source>
        <dbReference type="SAM" id="Phobius"/>
    </source>
</evidence>
<keyword evidence="6" id="KW-0256">Endoplasmic reticulum</keyword>
<sequence>MSDNRKKSKRRKVDDDAYKLTKIEKEIAKYLRFKCHTKQGMLMGTQVSYFTGNKAVECLIETKWSSMSTQALNMKSDNNNTICFSTKHDCVQMLRKFLHNDMFHRVVKIYKEAPLQKNIQTEFEKQEEDGEDSAPNTPKSTRQRKNKLDVQKSETQPETSIIAPIISMTKENDDKDKDSKNKNKKKFKFELQDEQDFIDSPNEYYVWVYDPATIKQYIFGFLLVIGGIGICLFPLWPTEVRTGVYYLSIVLAGLLGFLLSLTVIKYILFAFVWILTFGKIKFWLLPNLTADVGILESFVPLYNLEMNPTTKKKKDNDDDDDDDDNDNNQEVQITSQKETVSLLTTAKPDENESSIEEEEQDDIEEKQKSSFKNENKENTSHSSSLTSKDEKLQKQSSQYQTKFDEDFEVLSKDDIINEMK</sequence>
<evidence type="ECO:0000256" key="5">
    <source>
        <dbReference type="ARBA" id="ARBA00022692"/>
    </source>
</evidence>
<comment type="subcellular location">
    <subcellularLocation>
        <location evidence="1">Endoplasmic reticulum membrane</location>
        <topology evidence="1">Multi-pass membrane protein</topology>
    </subcellularLocation>
</comment>
<dbReference type="EMBL" id="CAJNOQ010000293">
    <property type="protein sequence ID" value="CAF0783387.1"/>
    <property type="molecule type" value="Genomic_DNA"/>
</dbReference>
<dbReference type="OrthoDB" id="200187at2759"/>
<evidence type="ECO:0000256" key="11">
    <source>
        <dbReference type="SAM" id="MobiDB-lite"/>
    </source>
</evidence>
<protein>
    <recommendedName>
        <fullName evidence="3">Translocation protein SEC62</fullName>
    </recommendedName>
</protein>
<evidence type="ECO:0000313" key="13">
    <source>
        <dbReference type="EMBL" id="CAF0783387.1"/>
    </source>
</evidence>
<feature type="region of interest" description="Disordered" evidence="11">
    <location>
        <begin position="122"/>
        <end position="156"/>
    </location>
</feature>
<feature type="compositionally biased region" description="Acidic residues" evidence="11">
    <location>
        <begin position="317"/>
        <end position="327"/>
    </location>
</feature>
<dbReference type="Proteomes" id="UP000682733">
    <property type="component" value="Unassembled WGS sequence"/>
</dbReference>
<keyword evidence="5 12" id="KW-0812">Transmembrane</keyword>
<dbReference type="EMBL" id="CAJOBC010000293">
    <property type="protein sequence ID" value="CAF3566907.1"/>
    <property type="molecule type" value="Genomic_DNA"/>
</dbReference>
<evidence type="ECO:0000256" key="9">
    <source>
        <dbReference type="ARBA" id="ARBA00023010"/>
    </source>
</evidence>
<keyword evidence="7" id="KW-0653">Protein transport</keyword>
<evidence type="ECO:0000313" key="15">
    <source>
        <dbReference type="EMBL" id="CAF3566907.1"/>
    </source>
</evidence>
<evidence type="ECO:0000313" key="14">
    <source>
        <dbReference type="EMBL" id="CAF1320048.1"/>
    </source>
</evidence>
<keyword evidence="9" id="KW-0811">Translocation</keyword>
<accession>A0A813RF13</accession>
<keyword evidence="10 12" id="KW-0472">Membrane</keyword>